<dbReference type="GO" id="GO:0005886">
    <property type="term" value="C:plasma membrane"/>
    <property type="evidence" value="ECO:0007669"/>
    <property type="project" value="TreeGrafter"/>
</dbReference>
<keyword evidence="4" id="KW-0653">Protein transport</keyword>
<dbReference type="Gene3D" id="3.30.70.3220">
    <property type="match status" value="1"/>
</dbReference>
<proteinExistence type="predicted"/>
<dbReference type="AlphaFoldDB" id="A0A3B0U6T9"/>
<keyword evidence="2" id="KW-1003">Cell membrane</keyword>
<evidence type="ECO:0000313" key="11">
    <source>
        <dbReference type="EMBL" id="VAW26731.1"/>
    </source>
</evidence>
<dbReference type="GO" id="GO:0015031">
    <property type="term" value="P:protein transport"/>
    <property type="evidence" value="ECO:0007669"/>
    <property type="project" value="UniProtKB-KW"/>
</dbReference>
<organism evidence="11">
    <name type="scientific">hydrothermal vent metagenome</name>
    <dbReference type="NCBI Taxonomy" id="652676"/>
    <lineage>
        <taxon>unclassified sequences</taxon>
        <taxon>metagenomes</taxon>
        <taxon>ecological metagenomes</taxon>
    </lineage>
</organism>
<evidence type="ECO:0000259" key="10">
    <source>
        <dbReference type="Pfam" id="PF22599"/>
    </source>
</evidence>
<feature type="compositionally biased region" description="Polar residues" evidence="8">
    <location>
        <begin position="303"/>
        <end position="314"/>
    </location>
</feature>
<accession>A0A3B0U6T9</accession>
<reference evidence="11" key="1">
    <citation type="submission" date="2018-06" db="EMBL/GenBank/DDBJ databases">
        <authorList>
            <person name="Zhirakovskaya E."/>
        </authorList>
    </citation>
    <scope>NUCLEOTIDE SEQUENCE</scope>
</reference>
<evidence type="ECO:0000256" key="2">
    <source>
        <dbReference type="ARBA" id="ARBA00022475"/>
    </source>
</evidence>
<protein>
    <submittedName>
        <fullName evidence="11">Protein translocase subunit SecD / Protein translocase subunit SecF</fullName>
    </submittedName>
</protein>
<feature type="non-terminal residue" evidence="11">
    <location>
        <position position="544"/>
    </location>
</feature>
<dbReference type="Pfam" id="PF21760">
    <property type="entry name" value="SecD_1st"/>
    <property type="match status" value="1"/>
</dbReference>
<evidence type="ECO:0000256" key="8">
    <source>
        <dbReference type="SAM" id="MobiDB-lite"/>
    </source>
</evidence>
<dbReference type="InterPro" id="IPR048631">
    <property type="entry name" value="SecD_1st"/>
</dbReference>
<evidence type="ECO:0000256" key="7">
    <source>
        <dbReference type="ARBA" id="ARBA00023136"/>
    </source>
</evidence>
<name>A0A3B0U6T9_9ZZZZ</name>
<evidence type="ECO:0000256" key="1">
    <source>
        <dbReference type="ARBA" id="ARBA00022448"/>
    </source>
</evidence>
<feature type="region of interest" description="Disordered" evidence="8">
    <location>
        <begin position="294"/>
        <end position="314"/>
    </location>
</feature>
<keyword evidence="5" id="KW-1133">Transmembrane helix</keyword>
<dbReference type="Pfam" id="PF22599">
    <property type="entry name" value="SecDF_P1_head"/>
    <property type="match status" value="1"/>
</dbReference>
<keyword evidence="1" id="KW-0813">Transport</keyword>
<keyword evidence="3" id="KW-0812">Transmembrane</keyword>
<dbReference type="Gene3D" id="3.30.1360.200">
    <property type="match status" value="1"/>
</dbReference>
<evidence type="ECO:0000259" key="9">
    <source>
        <dbReference type="Pfam" id="PF21760"/>
    </source>
</evidence>
<dbReference type="PANTHER" id="PTHR30081">
    <property type="entry name" value="PROTEIN-EXPORT MEMBRANE PROTEIN SEC"/>
    <property type="match status" value="1"/>
</dbReference>
<evidence type="ECO:0000256" key="4">
    <source>
        <dbReference type="ARBA" id="ARBA00022927"/>
    </source>
</evidence>
<evidence type="ECO:0000256" key="5">
    <source>
        <dbReference type="ARBA" id="ARBA00022989"/>
    </source>
</evidence>
<dbReference type="InterPro" id="IPR022813">
    <property type="entry name" value="SecD/SecF_arch_bac"/>
</dbReference>
<keyword evidence="6" id="KW-0811">Translocation</keyword>
<keyword evidence="7" id="KW-0472">Membrane</keyword>
<dbReference type="PANTHER" id="PTHR30081:SF1">
    <property type="entry name" value="PROTEIN TRANSLOCASE SUBUNIT SECD"/>
    <property type="match status" value="1"/>
</dbReference>
<dbReference type="InterPro" id="IPR054384">
    <property type="entry name" value="SecDF_P1_head"/>
</dbReference>
<dbReference type="EMBL" id="UOET01000054">
    <property type="protein sequence ID" value="VAW26731.1"/>
    <property type="molecule type" value="Genomic_DNA"/>
</dbReference>
<dbReference type="Pfam" id="PF07549">
    <property type="entry name" value="Sec_GG"/>
    <property type="match status" value="1"/>
</dbReference>
<gene>
    <name evidence="11" type="ORF">MNBD_BACTEROID07-85</name>
</gene>
<evidence type="ECO:0000256" key="6">
    <source>
        <dbReference type="ARBA" id="ARBA00023010"/>
    </source>
</evidence>
<sequence length="544" mass="59380">MQNKGAIKFFAIAFALVCLYQLSFTYVAARVKKEAKAYAENGAATRLAKQLAKGDQAKEVYYLDSISKAREKYYLDSVNNEVVYNLGIGKYTYKEVKDRELNLGLDLKGGMNVVLQVKVQDIVDALAGHSKDPVFLKAMKQASEMQASSSKDFVTLFGDAYEKIDPNARLASIFLYEFKDKGITTTSSNAEVLSVLKKETAGAVDRTFQILRTRIDRFGVAQPNIQKLATSGRILVELPGIKDPERVRKLLQGTAKLQFWETYSFSDLYTYFDAANAKLRAEETLVSDTTKSVKHKNGKAVASNKTSSQTGADTATNSLLSKIAKDTSNRQAQNASEEAYAKKNPLYAYLHPSYSQSKDGRYYPSKGSTVGFAAIKDTARVNKMLAIVKSVFPRDLTLAWMVKPNPRSPNMLALIALKASSRDGSAALGGDVISDARQDFDQNGRVTVDLQMNSQGAKVWKRITGENIGKQVAIVLDGYVYSSPVVNDQIPNGRSSISGGQMSVTEAKDLANILKAGKLPAPAKIVEEAVVGPSLGREAVKASM</sequence>
<evidence type="ECO:0000256" key="3">
    <source>
        <dbReference type="ARBA" id="ARBA00022692"/>
    </source>
</evidence>
<dbReference type="InterPro" id="IPR022646">
    <property type="entry name" value="SecD/SecF_CS"/>
</dbReference>
<feature type="domain" description="Protein translocase subunit SecDF P1" evidence="9">
    <location>
        <begin position="204"/>
        <end position="261"/>
    </location>
</feature>
<feature type="domain" description="SecDF P1 head subdomain" evidence="10">
    <location>
        <begin position="425"/>
        <end position="521"/>
    </location>
</feature>